<dbReference type="EMBL" id="MT143449">
    <property type="protein sequence ID" value="QJA96953.1"/>
    <property type="molecule type" value="Genomic_DNA"/>
</dbReference>
<proteinExistence type="predicted"/>
<protein>
    <recommendedName>
        <fullName evidence="1">DUF551 domain-containing protein</fullName>
    </recommendedName>
</protein>
<dbReference type="InterPro" id="IPR007539">
    <property type="entry name" value="DUF551"/>
</dbReference>
<gene>
    <name evidence="2" type="ORF">MM415B07027_0004</name>
</gene>
<evidence type="ECO:0000313" key="2">
    <source>
        <dbReference type="EMBL" id="QJA96953.1"/>
    </source>
</evidence>
<dbReference type="AlphaFoldDB" id="A0A6M3LQH4"/>
<evidence type="ECO:0000259" key="1">
    <source>
        <dbReference type="Pfam" id="PF04448"/>
    </source>
</evidence>
<dbReference type="Pfam" id="PF04448">
    <property type="entry name" value="DUF551"/>
    <property type="match status" value="1"/>
</dbReference>
<accession>A0A6M3LQH4</accession>
<sequence>MNKKQEAKTTNDWRKWPERLPKTPEFVLVCWGLNINAVYMAEVCEKGANGKRYVAILGKTGQTIDGYNTNIKYWMPLPKPPKAA</sequence>
<reference evidence="2" key="1">
    <citation type="submission" date="2020-03" db="EMBL/GenBank/DDBJ databases">
        <title>The deep terrestrial virosphere.</title>
        <authorList>
            <person name="Holmfeldt K."/>
            <person name="Nilsson E."/>
            <person name="Simone D."/>
            <person name="Lopez-Fernandez M."/>
            <person name="Wu X."/>
            <person name="de Brujin I."/>
            <person name="Lundin D."/>
            <person name="Andersson A."/>
            <person name="Bertilsson S."/>
            <person name="Dopson M."/>
        </authorList>
    </citation>
    <scope>NUCLEOTIDE SEQUENCE</scope>
    <source>
        <strain evidence="2">MM415B07027</strain>
    </source>
</reference>
<organism evidence="2">
    <name type="scientific">viral metagenome</name>
    <dbReference type="NCBI Taxonomy" id="1070528"/>
    <lineage>
        <taxon>unclassified sequences</taxon>
        <taxon>metagenomes</taxon>
        <taxon>organismal metagenomes</taxon>
    </lineage>
</organism>
<feature type="domain" description="DUF551" evidence="1">
    <location>
        <begin position="15"/>
        <end position="82"/>
    </location>
</feature>
<name>A0A6M3LQH4_9ZZZZ</name>